<accession>A0A6N7VU84</accession>
<dbReference type="Pfam" id="PF03965">
    <property type="entry name" value="Penicillinase_R"/>
    <property type="match status" value="1"/>
</dbReference>
<name>A0A6N7VU84_9ACTO</name>
<evidence type="ECO:0000313" key="6">
    <source>
        <dbReference type="EMBL" id="MSS85337.1"/>
    </source>
</evidence>
<dbReference type="InterPro" id="IPR005650">
    <property type="entry name" value="BlaI_family"/>
</dbReference>
<dbReference type="EMBL" id="VULO01000015">
    <property type="protein sequence ID" value="MSS85337.1"/>
    <property type="molecule type" value="Genomic_DNA"/>
</dbReference>
<evidence type="ECO:0000313" key="7">
    <source>
        <dbReference type="Proteomes" id="UP000470875"/>
    </source>
</evidence>
<dbReference type="AlphaFoldDB" id="A0A6N7VU84"/>
<keyword evidence="4" id="KW-0804">Transcription</keyword>
<dbReference type="GO" id="GO:0045892">
    <property type="term" value="P:negative regulation of DNA-templated transcription"/>
    <property type="evidence" value="ECO:0007669"/>
    <property type="project" value="InterPro"/>
</dbReference>
<dbReference type="Gene3D" id="1.10.10.10">
    <property type="entry name" value="Winged helix-like DNA-binding domain superfamily/Winged helix DNA-binding domain"/>
    <property type="match status" value="1"/>
</dbReference>
<sequence>METLPDAELEVMKALWDSPKGPLTSREIVDSLAAHRGWKIQTVSTFLTRLTQRGFVSRQQGGREIGYVPLVGRAEYMNEEVRSFASKHAGFSLSGLVAAFAEQGAVSERDISDLSAWIEEQRATQLSTQNESRATGLGVSHASAVGDAHG</sequence>
<keyword evidence="3" id="KW-0238">DNA-binding</keyword>
<reference evidence="6 7" key="1">
    <citation type="submission" date="2019-08" db="EMBL/GenBank/DDBJ databases">
        <title>In-depth cultivation of the pig gut microbiome towards novel bacterial diversity and tailored functional studies.</title>
        <authorList>
            <person name="Wylensek D."/>
            <person name="Hitch T.C.A."/>
            <person name="Clavel T."/>
        </authorList>
    </citation>
    <scope>NUCLEOTIDE SEQUENCE [LARGE SCALE GENOMIC DNA]</scope>
    <source>
        <strain evidence="6 7">WB03_NA08</strain>
    </source>
</reference>
<gene>
    <name evidence="6" type="ORF">FYJ24_11365</name>
</gene>
<comment type="caution">
    <text evidence="6">The sequence shown here is derived from an EMBL/GenBank/DDBJ whole genome shotgun (WGS) entry which is preliminary data.</text>
</comment>
<dbReference type="GO" id="GO:0003677">
    <property type="term" value="F:DNA binding"/>
    <property type="evidence" value="ECO:0007669"/>
    <property type="project" value="UniProtKB-KW"/>
</dbReference>
<comment type="similarity">
    <text evidence="1">Belongs to the BlaI transcriptional regulatory family.</text>
</comment>
<evidence type="ECO:0000256" key="5">
    <source>
        <dbReference type="SAM" id="MobiDB-lite"/>
    </source>
</evidence>
<dbReference type="InterPro" id="IPR036390">
    <property type="entry name" value="WH_DNA-bd_sf"/>
</dbReference>
<proteinExistence type="inferred from homology"/>
<feature type="region of interest" description="Disordered" evidence="5">
    <location>
        <begin position="127"/>
        <end position="150"/>
    </location>
</feature>
<dbReference type="Proteomes" id="UP000470875">
    <property type="component" value="Unassembled WGS sequence"/>
</dbReference>
<evidence type="ECO:0000256" key="4">
    <source>
        <dbReference type="ARBA" id="ARBA00023163"/>
    </source>
</evidence>
<evidence type="ECO:0000256" key="2">
    <source>
        <dbReference type="ARBA" id="ARBA00023015"/>
    </source>
</evidence>
<keyword evidence="2" id="KW-0805">Transcription regulation</keyword>
<protein>
    <submittedName>
        <fullName evidence="6">BlaI/MecI/CopY family transcriptional regulator</fullName>
    </submittedName>
</protein>
<evidence type="ECO:0000256" key="3">
    <source>
        <dbReference type="ARBA" id="ARBA00023125"/>
    </source>
</evidence>
<dbReference type="RefSeq" id="WP_154546498.1">
    <property type="nucleotide sequence ID" value="NZ_VULO01000015.1"/>
</dbReference>
<keyword evidence="7" id="KW-1185">Reference proteome</keyword>
<organism evidence="6 7">
    <name type="scientific">Scrofimicrobium canadense</name>
    <dbReference type="NCBI Taxonomy" id="2652290"/>
    <lineage>
        <taxon>Bacteria</taxon>
        <taxon>Bacillati</taxon>
        <taxon>Actinomycetota</taxon>
        <taxon>Actinomycetes</taxon>
        <taxon>Actinomycetales</taxon>
        <taxon>Actinomycetaceae</taxon>
        <taxon>Scrofimicrobium</taxon>
    </lineage>
</organism>
<evidence type="ECO:0000256" key="1">
    <source>
        <dbReference type="ARBA" id="ARBA00011046"/>
    </source>
</evidence>
<dbReference type="SUPFAM" id="SSF46785">
    <property type="entry name" value="Winged helix' DNA-binding domain"/>
    <property type="match status" value="1"/>
</dbReference>
<dbReference type="InterPro" id="IPR036388">
    <property type="entry name" value="WH-like_DNA-bd_sf"/>
</dbReference>
<dbReference type="PIRSF" id="PIRSF019455">
    <property type="entry name" value="CopR_AtkY"/>
    <property type="match status" value="1"/>
</dbReference>
<dbReference type="Gene3D" id="1.10.4040.10">
    <property type="entry name" value="Penicillinase repressor domain"/>
    <property type="match status" value="1"/>
</dbReference>